<gene>
    <name evidence="1" type="ORF">C4D60_Mb05t20690</name>
</gene>
<reference evidence="1 2" key="1">
    <citation type="journal article" date="2019" name="Nat. Plants">
        <title>Genome sequencing of Musa balbisiana reveals subgenome evolution and function divergence in polyploid bananas.</title>
        <authorList>
            <person name="Yao X."/>
        </authorList>
    </citation>
    <scope>NUCLEOTIDE SEQUENCE [LARGE SCALE GENOMIC DNA]</scope>
    <source>
        <strain evidence="2">cv. DH-PKW</strain>
        <tissue evidence="1">Leaves</tissue>
    </source>
</reference>
<dbReference type="Proteomes" id="UP000317650">
    <property type="component" value="Chromosome 5"/>
</dbReference>
<name>A0A4S8JXM1_MUSBA</name>
<proteinExistence type="predicted"/>
<comment type="caution">
    <text evidence="1">The sequence shown here is derived from an EMBL/GenBank/DDBJ whole genome shotgun (WGS) entry which is preliminary data.</text>
</comment>
<evidence type="ECO:0000313" key="2">
    <source>
        <dbReference type="Proteomes" id="UP000317650"/>
    </source>
</evidence>
<keyword evidence="2" id="KW-1185">Reference proteome</keyword>
<sequence length="124" mass="14319">MAAPTDLLVPDLLLLIQFSLQFSVRIVKDKTKLLMVREEEPQVRWNKWMQVEIIDVSGLLIPVTMYHYLILDQVFQNLDVGIWSQEAYPLKVWKKSVEGLHFPKVGRIDKEAPGVCLEEVISSL</sequence>
<protein>
    <submittedName>
        <fullName evidence="1">Uncharacterized protein</fullName>
    </submittedName>
</protein>
<accession>A0A4S8JXM1</accession>
<dbReference type="AlphaFoldDB" id="A0A4S8JXM1"/>
<organism evidence="1 2">
    <name type="scientific">Musa balbisiana</name>
    <name type="common">Banana</name>
    <dbReference type="NCBI Taxonomy" id="52838"/>
    <lineage>
        <taxon>Eukaryota</taxon>
        <taxon>Viridiplantae</taxon>
        <taxon>Streptophyta</taxon>
        <taxon>Embryophyta</taxon>
        <taxon>Tracheophyta</taxon>
        <taxon>Spermatophyta</taxon>
        <taxon>Magnoliopsida</taxon>
        <taxon>Liliopsida</taxon>
        <taxon>Zingiberales</taxon>
        <taxon>Musaceae</taxon>
        <taxon>Musa</taxon>
    </lineage>
</organism>
<evidence type="ECO:0000313" key="1">
    <source>
        <dbReference type="EMBL" id="THU67062.1"/>
    </source>
</evidence>
<dbReference type="EMBL" id="PYDT01000003">
    <property type="protein sequence ID" value="THU67062.1"/>
    <property type="molecule type" value="Genomic_DNA"/>
</dbReference>